<dbReference type="GO" id="GO:0030332">
    <property type="term" value="F:cyclin binding"/>
    <property type="evidence" value="ECO:0007669"/>
    <property type="project" value="TreeGrafter"/>
</dbReference>
<keyword evidence="5 10" id="KW-0547">Nucleotide-binding</keyword>
<dbReference type="PROSITE" id="PS50011">
    <property type="entry name" value="PROTEIN_KINASE_DOM"/>
    <property type="match status" value="1"/>
</dbReference>
<evidence type="ECO:0000256" key="5">
    <source>
        <dbReference type="ARBA" id="ARBA00022741"/>
    </source>
</evidence>
<sequence length="338" mass="38095">MKTMPGPFLSGFDFGMLHVTTAPDHYVELNVIGNGAYGTVYKARRRGDPNSVVAMKKIKVPLLDEGLPLSTLREIATLKHLDQYEHPNIIRLLDICHGKRMEKQLVLYLIFEHVEQDLSTYMQRCPPPGLPSCKVKNLMRQILCGIDFLHSHRILHRDLKPQNLLITNNDQVKLADFGLAKTYDFDMRLTSVVVTLWYRSPEVLLGCPYATPVDIWSVGCIMAEMIKGSPWSPLFDGTSEGDQLAKIFSIIGTPREEAWPEDVSISLSSFIVQPAVDMQTVIPNICSKGKDLLEKMLKFNPQDRICAADAIRHDYFTENEPSPSEMVAHVASQTNLEN</sequence>
<name>A0A8I6RPE0_CIMLE</name>
<dbReference type="EnsemblMetazoa" id="XM_014390312.2">
    <property type="protein sequence ID" value="XP_014245798.1"/>
    <property type="gene ID" value="LOC106664520"/>
</dbReference>
<protein>
    <recommendedName>
        <fullName evidence="2">cyclin-dependent kinase</fullName>
        <ecNumber evidence="2">2.7.11.22</ecNumber>
    </recommendedName>
</protein>
<comment type="catalytic activity">
    <reaction evidence="9">
        <text>L-seryl-[protein] + ATP = O-phospho-L-seryl-[protein] + ADP + H(+)</text>
        <dbReference type="Rhea" id="RHEA:17989"/>
        <dbReference type="Rhea" id="RHEA-COMP:9863"/>
        <dbReference type="Rhea" id="RHEA-COMP:11604"/>
        <dbReference type="ChEBI" id="CHEBI:15378"/>
        <dbReference type="ChEBI" id="CHEBI:29999"/>
        <dbReference type="ChEBI" id="CHEBI:30616"/>
        <dbReference type="ChEBI" id="CHEBI:83421"/>
        <dbReference type="ChEBI" id="CHEBI:456216"/>
        <dbReference type="EC" id="2.7.11.22"/>
    </reaction>
</comment>
<evidence type="ECO:0000256" key="4">
    <source>
        <dbReference type="ARBA" id="ARBA00022679"/>
    </source>
</evidence>
<dbReference type="GO" id="GO:0000307">
    <property type="term" value="C:cyclin-dependent protein kinase holoenzyme complex"/>
    <property type="evidence" value="ECO:0007669"/>
    <property type="project" value="TreeGrafter"/>
</dbReference>
<dbReference type="GO" id="GO:0005634">
    <property type="term" value="C:nucleus"/>
    <property type="evidence" value="ECO:0007669"/>
    <property type="project" value="TreeGrafter"/>
</dbReference>
<dbReference type="GO" id="GO:0000082">
    <property type="term" value="P:G1/S transition of mitotic cell cycle"/>
    <property type="evidence" value="ECO:0007669"/>
    <property type="project" value="TreeGrafter"/>
</dbReference>
<dbReference type="InterPro" id="IPR050108">
    <property type="entry name" value="CDK"/>
</dbReference>
<dbReference type="Proteomes" id="UP000494040">
    <property type="component" value="Unassembled WGS sequence"/>
</dbReference>
<keyword evidence="7 10" id="KW-0067">ATP-binding</keyword>
<dbReference type="PANTHER" id="PTHR24056">
    <property type="entry name" value="CELL DIVISION PROTEIN KINASE"/>
    <property type="match status" value="1"/>
</dbReference>
<dbReference type="RefSeq" id="XP_014245798.1">
    <property type="nucleotide sequence ID" value="XM_014390312.2"/>
</dbReference>
<evidence type="ECO:0000256" key="7">
    <source>
        <dbReference type="ARBA" id="ARBA00022840"/>
    </source>
</evidence>
<evidence type="ECO:0000256" key="2">
    <source>
        <dbReference type="ARBA" id="ARBA00012425"/>
    </source>
</evidence>
<keyword evidence="3 11" id="KW-0723">Serine/threonine-protein kinase</keyword>
<dbReference type="SMART" id="SM00220">
    <property type="entry name" value="S_TKc"/>
    <property type="match status" value="1"/>
</dbReference>
<dbReference type="SUPFAM" id="SSF56112">
    <property type="entry name" value="Protein kinase-like (PK-like)"/>
    <property type="match status" value="1"/>
</dbReference>
<evidence type="ECO:0000256" key="1">
    <source>
        <dbReference type="ARBA" id="ARBA00006485"/>
    </source>
</evidence>
<dbReference type="PROSITE" id="PS00108">
    <property type="entry name" value="PROTEIN_KINASE_ST"/>
    <property type="match status" value="1"/>
</dbReference>
<dbReference type="GO" id="GO:0005737">
    <property type="term" value="C:cytoplasm"/>
    <property type="evidence" value="ECO:0007669"/>
    <property type="project" value="TreeGrafter"/>
</dbReference>
<evidence type="ECO:0000256" key="9">
    <source>
        <dbReference type="ARBA" id="ARBA00048367"/>
    </source>
</evidence>
<comment type="similarity">
    <text evidence="1">Belongs to the protein kinase superfamily. CMGC Ser/Thr protein kinase family. CDC2/CDKX subfamily.</text>
</comment>
<dbReference type="GeneID" id="106664520"/>
<dbReference type="GO" id="GO:0007165">
    <property type="term" value="P:signal transduction"/>
    <property type="evidence" value="ECO:0007669"/>
    <property type="project" value="TreeGrafter"/>
</dbReference>
<dbReference type="GO" id="GO:0010468">
    <property type="term" value="P:regulation of gene expression"/>
    <property type="evidence" value="ECO:0007669"/>
    <property type="project" value="TreeGrafter"/>
</dbReference>
<evidence type="ECO:0000256" key="3">
    <source>
        <dbReference type="ARBA" id="ARBA00022527"/>
    </source>
</evidence>
<comment type="catalytic activity">
    <reaction evidence="8">
        <text>L-threonyl-[protein] + ATP = O-phospho-L-threonyl-[protein] + ADP + H(+)</text>
        <dbReference type="Rhea" id="RHEA:46608"/>
        <dbReference type="Rhea" id="RHEA-COMP:11060"/>
        <dbReference type="Rhea" id="RHEA-COMP:11605"/>
        <dbReference type="ChEBI" id="CHEBI:15378"/>
        <dbReference type="ChEBI" id="CHEBI:30013"/>
        <dbReference type="ChEBI" id="CHEBI:30616"/>
        <dbReference type="ChEBI" id="CHEBI:61977"/>
        <dbReference type="ChEBI" id="CHEBI:456216"/>
        <dbReference type="EC" id="2.7.11.22"/>
    </reaction>
</comment>
<reference evidence="13" key="1">
    <citation type="submission" date="2022-01" db="UniProtKB">
        <authorList>
            <consortium name="EnsemblMetazoa"/>
        </authorList>
    </citation>
    <scope>IDENTIFICATION</scope>
</reference>
<dbReference type="PROSITE" id="PS00107">
    <property type="entry name" value="PROTEIN_KINASE_ATP"/>
    <property type="match status" value="1"/>
</dbReference>
<keyword evidence="14" id="KW-1185">Reference proteome</keyword>
<evidence type="ECO:0000256" key="8">
    <source>
        <dbReference type="ARBA" id="ARBA00047811"/>
    </source>
</evidence>
<keyword evidence="6" id="KW-0418">Kinase</keyword>
<evidence type="ECO:0000256" key="10">
    <source>
        <dbReference type="PROSITE-ProRule" id="PRU10141"/>
    </source>
</evidence>
<dbReference type="InterPro" id="IPR008271">
    <property type="entry name" value="Ser/Thr_kinase_AS"/>
</dbReference>
<feature type="domain" description="Protein kinase" evidence="12">
    <location>
        <begin position="26"/>
        <end position="316"/>
    </location>
</feature>
<evidence type="ECO:0000256" key="11">
    <source>
        <dbReference type="RuleBase" id="RU000304"/>
    </source>
</evidence>
<proteinExistence type="inferred from homology"/>
<dbReference type="OrthoDB" id="1732493at2759"/>
<dbReference type="KEGG" id="clec:106664520"/>
<dbReference type="InterPro" id="IPR011009">
    <property type="entry name" value="Kinase-like_dom_sf"/>
</dbReference>
<dbReference type="FunFam" id="1.10.510.10:FF:000624">
    <property type="entry name" value="Mitogen-activated protein kinase"/>
    <property type="match status" value="1"/>
</dbReference>
<dbReference type="OMA" id="YEEHRVI"/>
<evidence type="ECO:0000256" key="6">
    <source>
        <dbReference type="ARBA" id="ARBA00022777"/>
    </source>
</evidence>
<dbReference type="GO" id="GO:0010389">
    <property type="term" value="P:regulation of G2/M transition of mitotic cell cycle"/>
    <property type="evidence" value="ECO:0007669"/>
    <property type="project" value="TreeGrafter"/>
</dbReference>
<evidence type="ECO:0000313" key="14">
    <source>
        <dbReference type="Proteomes" id="UP000494040"/>
    </source>
</evidence>
<dbReference type="AlphaFoldDB" id="A0A8I6RPE0"/>
<dbReference type="Pfam" id="PF00069">
    <property type="entry name" value="Pkinase"/>
    <property type="match status" value="1"/>
</dbReference>
<accession>A0A8I6RPE0</accession>
<dbReference type="RefSeq" id="XP_014245799.1">
    <property type="nucleotide sequence ID" value="XM_014390313.2"/>
</dbReference>
<dbReference type="FunFam" id="3.30.200.20:FF:000124">
    <property type="entry name" value="Cyclin-dependent kinase 4"/>
    <property type="match status" value="1"/>
</dbReference>
<dbReference type="PANTHER" id="PTHR24056:SF472">
    <property type="entry name" value="CYCLIN-DEPENDENT KINASE 4, ISOFORM A"/>
    <property type="match status" value="1"/>
</dbReference>
<dbReference type="EnsemblMetazoa" id="XM_014390313.2">
    <property type="protein sequence ID" value="XP_014245799.1"/>
    <property type="gene ID" value="LOC106664520"/>
</dbReference>
<dbReference type="InterPro" id="IPR017441">
    <property type="entry name" value="Protein_kinase_ATP_BS"/>
</dbReference>
<dbReference type="GO" id="GO:0005524">
    <property type="term" value="F:ATP binding"/>
    <property type="evidence" value="ECO:0007669"/>
    <property type="project" value="UniProtKB-UniRule"/>
</dbReference>
<evidence type="ECO:0000313" key="13">
    <source>
        <dbReference type="EnsemblMetazoa" id="XP_014245799.1"/>
    </source>
</evidence>
<keyword evidence="4" id="KW-0808">Transferase</keyword>
<organism evidence="13 14">
    <name type="scientific">Cimex lectularius</name>
    <name type="common">Bed bug</name>
    <name type="synonym">Acanthia lectularia</name>
    <dbReference type="NCBI Taxonomy" id="79782"/>
    <lineage>
        <taxon>Eukaryota</taxon>
        <taxon>Metazoa</taxon>
        <taxon>Ecdysozoa</taxon>
        <taxon>Arthropoda</taxon>
        <taxon>Hexapoda</taxon>
        <taxon>Insecta</taxon>
        <taxon>Pterygota</taxon>
        <taxon>Neoptera</taxon>
        <taxon>Paraneoptera</taxon>
        <taxon>Hemiptera</taxon>
        <taxon>Heteroptera</taxon>
        <taxon>Panheteroptera</taxon>
        <taxon>Cimicomorpha</taxon>
        <taxon>Cimicidae</taxon>
        <taxon>Cimex</taxon>
    </lineage>
</organism>
<feature type="binding site" evidence="10">
    <location>
        <position position="56"/>
    </location>
    <ligand>
        <name>ATP</name>
        <dbReference type="ChEBI" id="CHEBI:30616"/>
    </ligand>
</feature>
<dbReference type="EC" id="2.7.11.22" evidence="2"/>
<dbReference type="InterPro" id="IPR000719">
    <property type="entry name" value="Prot_kinase_dom"/>
</dbReference>
<dbReference type="GO" id="GO:0004693">
    <property type="term" value="F:cyclin-dependent protein serine/threonine kinase activity"/>
    <property type="evidence" value="ECO:0007669"/>
    <property type="project" value="UniProtKB-EC"/>
</dbReference>
<evidence type="ECO:0000259" key="12">
    <source>
        <dbReference type="PROSITE" id="PS50011"/>
    </source>
</evidence>
<dbReference type="CDD" id="cd07838">
    <property type="entry name" value="STKc_CDK4_6_like"/>
    <property type="match status" value="1"/>
</dbReference>
<dbReference type="Gene3D" id="1.10.510.10">
    <property type="entry name" value="Transferase(Phosphotransferase) domain 1"/>
    <property type="match status" value="1"/>
</dbReference>
<dbReference type="Gene3D" id="3.30.200.20">
    <property type="entry name" value="Phosphorylase Kinase, domain 1"/>
    <property type="match status" value="1"/>
</dbReference>